<reference evidence="1" key="2">
    <citation type="submission" date="2020-11" db="EMBL/GenBank/DDBJ databases">
        <authorList>
            <person name="McCartney M.A."/>
            <person name="Auch B."/>
            <person name="Kono T."/>
            <person name="Mallez S."/>
            <person name="Becker A."/>
            <person name="Gohl D.M."/>
            <person name="Silverstein K.A.T."/>
            <person name="Koren S."/>
            <person name="Bechman K.B."/>
            <person name="Herman A."/>
            <person name="Abrahante J.E."/>
            <person name="Garbe J."/>
        </authorList>
    </citation>
    <scope>NUCLEOTIDE SEQUENCE</scope>
    <source>
        <strain evidence="1">Duluth1</strain>
        <tissue evidence="1">Whole animal</tissue>
    </source>
</reference>
<keyword evidence="2" id="KW-1185">Reference proteome</keyword>
<gene>
    <name evidence="1" type="ORF">DPMN_031829</name>
</gene>
<evidence type="ECO:0000313" key="2">
    <source>
        <dbReference type="Proteomes" id="UP000828390"/>
    </source>
</evidence>
<reference evidence="1" key="1">
    <citation type="journal article" date="2019" name="bioRxiv">
        <title>The Genome of the Zebra Mussel, Dreissena polymorpha: A Resource for Invasive Species Research.</title>
        <authorList>
            <person name="McCartney M.A."/>
            <person name="Auch B."/>
            <person name="Kono T."/>
            <person name="Mallez S."/>
            <person name="Zhang Y."/>
            <person name="Obille A."/>
            <person name="Becker A."/>
            <person name="Abrahante J.E."/>
            <person name="Garbe J."/>
            <person name="Badalamenti J.P."/>
            <person name="Herman A."/>
            <person name="Mangelson H."/>
            <person name="Liachko I."/>
            <person name="Sullivan S."/>
            <person name="Sone E.D."/>
            <person name="Koren S."/>
            <person name="Silverstein K.A.T."/>
            <person name="Beckman K.B."/>
            <person name="Gohl D.M."/>
        </authorList>
    </citation>
    <scope>NUCLEOTIDE SEQUENCE</scope>
    <source>
        <strain evidence="1">Duluth1</strain>
        <tissue evidence="1">Whole animal</tissue>
    </source>
</reference>
<accession>A0A9D4RID6</accession>
<dbReference type="AlphaFoldDB" id="A0A9D4RID6"/>
<evidence type="ECO:0000313" key="1">
    <source>
        <dbReference type="EMBL" id="KAH3868678.1"/>
    </source>
</evidence>
<protein>
    <submittedName>
        <fullName evidence="1">Uncharacterized protein</fullName>
    </submittedName>
</protein>
<comment type="caution">
    <text evidence="1">The sequence shown here is derived from an EMBL/GenBank/DDBJ whole genome shotgun (WGS) entry which is preliminary data.</text>
</comment>
<dbReference type="EMBL" id="JAIWYP010000002">
    <property type="protein sequence ID" value="KAH3868678.1"/>
    <property type="molecule type" value="Genomic_DNA"/>
</dbReference>
<proteinExistence type="predicted"/>
<sequence>MYADRRSLRMVWRNSGYGQNRGVRLCICDGLNRVDYVGCSSGLCKLLYVVVAKD</sequence>
<name>A0A9D4RID6_DREPO</name>
<dbReference type="Proteomes" id="UP000828390">
    <property type="component" value="Unassembled WGS sequence"/>
</dbReference>
<organism evidence="1 2">
    <name type="scientific">Dreissena polymorpha</name>
    <name type="common">Zebra mussel</name>
    <name type="synonym">Mytilus polymorpha</name>
    <dbReference type="NCBI Taxonomy" id="45954"/>
    <lineage>
        <taxon>Eukaryota</taxon>
        <taxon>Metazoa</taxon>
        <taxon>Spiralia</taxon>
        <taxon>Lophotrochozoa</taxon>
        <taxon>Mollusca</taxon>
        <taxon>Bivalvia</taxon>
        <taxon>Autobranchia</taxon>
        <taxon>Heteroconchia</taxon>
        <taxon>Euheterodonta</taxon>
        <taxon>Imparidentia</taxon>
        <taxon>Neoheterodontei</taxon>
        <taxon>Myida</taxon>
        <taxon>Dreissenoidea</taxon>
        <taxon>Dreissenidae</taxon>
        <taxon>Dreissena</taxon>
    </lineage>
</organism>